<organism evidence="3 4">
    <name type="scientific">Lagenidium giganteum</name>
    <dbReference type="NCBI Taxonomy" id="4803"/>
    <lineage>
        <taxon>Eukaryota</taxon>
        <taxon>Sar</taxon>
        <taxon>Stramenopiles</taxon>
        <taxon>Oomycota</taxon>
        <taxon>Peronosporomycetes</taxon>
        <taxon>Pythiales</taxon>
        <taxon>Pythiaceae</taxon>
    </lineage>
</organism>
<evidence type="ECO:0000256" key="1">
    <source>
        <dbReference type="SAM" id="Coils"/>
    </source>
</evidence>
<gene>
    <name evidence="3" type="ORF">N0F65_009498</name>
</gene>
<accession>A0AAV2ZHG3</accession>
<comment type="caution">
    <text evidence="3">The sequence shown here is derived from an EMBL/GenBank/DDBJ whole genome shotgun (WGS) entry which is preliminary data.</text>
</comment>
<feature type="coiled-coil region" evidence="1">
    <location>
        <begin position="728"/>
        <end position="772"/>
    </location>
</feature>
<evidence type="ECO:0000313" key="3">
    <source>
        <dbReference type="EMBL" id="DBA04263.1"/>
    </source>
</evidence>
<evidence type="ECO:0000256" key="2">
    <source>
        <dbReference type="SAM" id="MobiDB-lite"/>
    </source>
</evidence>
<proteinExistence type="predicted"/>
<feature type="compositionally biased region" description="Polar residues" evidence="2">
    <location>
        <begin position="310"/>
        <end position="327"/>
    </location>
</feature>
<dbReference type="AlphaFoldDB" id="A0AAV2ZHG3"/>
<dbReference type="EMBL" id="DAKRPA010000010">
    <property type="protein sequence ID" value="DBA04263.1"/>
    <property type="molecule type" value="Genomic_DNA"/>
</dbReference>
<feature type="compositionally biased region" description="Low complexity" evidence="2">
    <location>
        <begin position="300"/>
        <end position="309"/>
    </location>
</feature>
<sequence>MERRGDISDDPSSPRGDRVLSPRGFSHFNETPIEKMGADAATGDQRDPRSALGVAHLSDANVAGASPRVAPPPRRQGAQRASSQPTIPALPVPIPIQEEPKSTPRATLGNNIEALASGDEFAFILPEMSKDGDATGRFVRETWSADHVMVLYMLSRYAVCARTIHDRESWIRQIPLLVLMYEGITAGVLNFDYAPAPILIAQQDRPKRLWLNVTQDGKSAIDDLREASLINGLKLSTRDYHSITAFQVSMRGLELLKQVGTDVRTKVEQFIVAPTPYRRELLQIRYVPIKDEPENEVMLSMSPSSWSSSNNLTANPQTDTAPASTSAPEIEFNEEGRFILESIGYFRYSAVTETEDVSYVSSPYVSQCVRGVDAFQPLSSNAHRASEAAGGQSNIRDTLSEAMILTNPVCLIGEWIPFGSNQIVALNERLGSMDRCQGGLFTSLIDDRPTETKFEVPPGLTQVRILDYNPVQYINFEAEINFPEEDGIVQIENFGIHLNVDGTIFYGIRVEAILDKSADRISIDMLSRLLVDIHQDSSEVMDDLLSSYQSSLLDMVFLGDAASRGKFNLIMADQIDPFMLGVEYMDRGDYENELKQVLGDLHSVYDIGDDSVLIVGQDGMLIAGPAGKRFEKVFIAYFALHCREIFLRSFYTRIFVLEERLRHIRGLFDKAHENPTFGDTARVQLSDATNDLILFTDTLGYLLESLEFVKIPRKSHNASAEEEVIFSYLNLEKQHRAVLTRARELEKLVHGAKNELANLRQMTELLDSAQLETIFSAAERNTKILADDTLDIRNWGDSLEAIGLLAAGLFSFAVLDRLPGGTLNLSPPSWVEKAFTQIVDVPFLFFVLNVAWMSLAIALLKRYFEHRRLVTTSGRETLRIRVDKPIDIAAFEAFIATRQVLGREATRQIGSEIYHVKWREYSGLPCPALETHTKNRNKVRKETLSWKEKVARFFCPALWRWWRVRRIVATGGTPIKLATVNVPDIRGDDHMPGKKKHPSRSPIDVEVEFENRHGFLLYVTFHVQSRRKRSQADQPAVESDARRISTFLKLIAQESRNFSSKRLSTKPMSVSGQGAPSGVDVAVVEKENAGQPSDTAQWEAVLLLWLATELKEHRVVSAIEDILNSSA</sequence>
<reference evidence="3" key="1">
    <citation type="submission" date="2022-11" db="EMBL/GenBank/DDBJ databases">
        <authorList>
            <person name="Morgan W.R."/>
            <person name="Tartar A."/>
        </authorList>
    </citation>
    <scope>NUCLEOTIDE SEQUENCE</scope>
    <source>
        <strain evidence="3">ARSEF 373</strain>
    </source>
</reference>
<reference evidence="3" key="2">
    <citation type="journal article" date="2023" name="Microbiol Resour">
        <title>Decontamination and Annotation of the Draft Genome Sequence of the Oomycete Lagenidium giganteum ARSEF 373.</title>
        <authorList>
            <person name="Morgan W.R."/>
            <person name="Tartar A."/>
        </authorList>
    </citation>
    <scope>NUCLEOTIDE SEQUENCE</scope>
    <source>
        <strain evidence="3">ARSEF 373</strain>
    </source>
</reference>
<feature type="region of interest" description="Disordered" evidence="2">
    <location>
        <begin position="298"/>
        <end position="328"/>
    </location>
</feature>
<feature type="region of interest" description="Disordered" evidence="2">
    <location>
        <begin position="1"/>
        <end position="101"/>
    </location>
</feature>
<keyword evidence="4" id="KW-1185">Reference proteome</keyword>
<evidence type="ECO:0000313" key="4">
    <source>
        <dbReference type="Proteomes" id="UP001146120"/>
    </source>
</evidence>
<keyword evidence="1" id="KW-0175">Coiled coil</keyword>
<protein>
    <submittedName>
        <fullName evidence="3">Uncharacterized protein</fullName>
    </submittedName>
</protein>
<dbReference type="Proteomes" id="UP001146120">
    <property type="component" value="Unassembled WGS sequence"/>
</dbReference>
<name>A0AAV2ZHG3_9STRA</name>